<comment type="caution">
    <text evidence="2">The sequence shown here is derived from an EMBL/GenBank/DDBJ whole genome shotgun (WGS) entry which is preliminary data.</text>
</comment>
<dbReference type="AlphaFoldDB" id="A0A432MGZ6"/>
<dbReference type="GO" id="GO:0016114">
    <property type="term" value="P:terpenoid biosynthetic process"/>
    <property type="evidence" value="ECO:0007669"/>
    <property type="project" value="UniProtKB-ARBA"/>
</dbReference>
<dbReference type="EC" id="2.5.1.21" evidence="2"/>
<dbReference type="Proteomes" id="UP000280296">
    <property type="component" value="Unassembled WGS sequence"/>
</dbReference>
<dbReference type="CDD" id="cd00683">
    <property type="entry name" value="Trans_IPPS_HH"/>
    <property type="match status" value="1"/>
</dbReference>
<dbReference type="InterPro" id="IPR033904">
    <property type="entry name" value="Trans_IPPS_HH"/>
</dbReference>
<sequence>MPSFADDLRRFGPESDSSVSKEEALAYCARLTASHYENFSVVTHLTPPHLIPAFRAVYAFCRWSDDLGDEVGDRDRAVELLRWWRGELRSMYAGEPRHPVMIALADVVAEFAIPIEPFEDLISAFEQDQVVSDYDSYDQLLDYCSRSANPVGRLILYLGRVHAPENAALADATCSALQLTNFWQDVSRDLDIGRVYLPREDRERFGYRDEDLYARRFTPAFAELLAFEVARARELFRIGAPLADRMPGRLAIDVELFTRGGLAILDRIEAQGFDVFRKRPTVGKAAKIGLLLRVILARAARPRGPIGAPGLSEARIGASRRAEPIPTTRQEGER</sequence>
<dbReference type="PANTHER" id="PTHR31480">
    <property type="entry name" value="BIFUNCTIONAL LYCOPENE CYCLASE/PHYTOENE SYNTHASE"/>
    <property type="match status" value="1"/>
</dbReference>
<dbReference type="GO" id="GO:0051996">
    <property type="term" value="F:squalene synthase [NAD(P)H] activity"/>
    <property type="evidence" value="ECO:0007669"/>
    <property type="project" value="UniProtKB-EC"/>
</dbReference>
<dbReference type="SUPFAM" id="SSF48576">
    <property type="entry name" value="Terpenoid synthases"/>
    <property type="match status" value="1"/>
</dbReference>
<feature type="region of interest" description="Disordered" evidence="1">
    <location>
        <begin position="308"/>
        <end position="334"/>
    </location>
</feature>
<dbReference type="InterPro" id="IPR008949">
    <property type="entry name" value="Isoprenoid_synthase_dom_sf"/>
</dbReference>
<dbReference type="SFLD" id="SFLDS00005">
    <property type="entry name" value="Isoprenoid_Synthase_Type_I"/>
    <property type="match status" value="1"/>
</dbReference>
<dbReference type="SFLD" id="SFLDG01018">
    <property type="entry name" value="Squalene/Phytoene_Synthase_Lik"/>
    <property type="match status" value="1"/>
</dbReference>
<dbReference type="InterPro" id="IPR002060">
    <property type="entry name" value="Squ/phyt_synthse"/>
</dbReference>
<keyword evidence="3" id="KW-1185">Reference proteome</keyword>
<dbReference type="GO" id="GO:0004311">
    <property type="term" value="F:geranylgeranyl diphosphate synthase activity"/>
    <property type="evidence" value="ECO:0007669"/>
    <property type="project" value="InterPro"/>
</dbReference>
<organism evidence="2 3">
    <name type="scientific">Tautonia sociabilis</name>
    <dbReference type="NCBI Taxonomy" id="2080755"/>
    <lineage>
        <taxon>Bacteria</taxon>
        <taxon>Pseudomonadati</taxon>
        <taxon>Planctomycetota</taxon>
        <taxon>Planctomycetia</taxon>
        <taxon>Isosphaerales</taxon>
        <taxon>Isosphaeraceae</taxon>
        <taxon>Tautonia</taxon>
    </lineage>
</organism>
<proteinExistence type="predicted"/>
<accession>A0A432MGZ6</accession>
<gene>
    <name evidence="2" type="primary">hpnC</name>
    <name evidence="2" type="ORF">TsocGM_16815</name>
</gene>
<dbReference type="InterPro" id="IPR044843">
    <property type="entry name" value="Trans_IPPS_bact-type"/>
</dbReference>
<reference evidence="2 3" key="1">
    <citation type="submission" date="2018-12" db="EMBL/GenBank/DDBJ databases">
        <authorList>
            <person name="Toschakov S.V."/>
        </authorList>
    </citation>
    <scope>NUCLEOTIDE SEQUENCE [LARGE SCALE GENOMIC DNA]</scope>
    <source>
        <strain evidence="2 3">GM2012</strain>
    </source>
</reference>
<dbReference type="RefSeq" id="WP_126726618.1">
    <property type="nucleotide sequence ID" value="NZ_RYZH01000033.1"/>
</dbReference>
<dbReference type="InterPro" id="IPR017827">
    <property type="entry name" value="HSQ_synthase_HpnC"/>
</dbReference>
<dbReference type="Pfam" id="PF00494">
    <property type="entry name" value="SQS_PSY"/>
    <property type="match status" value="1"/>
</dbReference>
<evidence type="ECO:0000313" key="3">
    <source>
        <dbReference type="Proteomes" id="UP000280296"/>
    </source>
</evidence>
<keyword evidence="2" id="KW-0808">Transferase</keyword>
<evidence type="ECO:0000313" key="2">
    <source>
        <dbReference type="EMBL" id="RUL86219.1"/>
    </source>
</evidence>
<protein>
    <submittedName>
        <fullName evidence="2">Squalene synthase HpnC</fullName>
        <ecNumber evidence="2">2.5.1.21</ecNumber>
    </submittedName>
</protein>
<dbReference type="OrthoDB" id="9787280at2"/>
<dbReference type="EMBL" id="RYZH01000033">
    <property type="protein sequence ID" value="RUL86219.1"/>
    <property type="molecule type" value="Genomic_DNA"/>
</dbReference>
<dbReference type="SFLD" id="SFLDG01212">
    <property type="entry name" value="Phytoene_synthase_like"/>
    <property type="match status" value="1"/>
</dbReference>
<dbReference type="Gene3D" id="1.10.600.10">
    <property type="entry name" value="Farnesyl Diphosphate Synthase"/>
    <property type="match status" value="1"/>
</dbReference>
<name>A0A432MGZ6_9BACT</name>
<evidence type="ECO:0000256" key="1">
    <source>
        <dbReference type="SAM" id="MobiDB-lite"/>
    </source>
</evidence>
<dbReference type="NCBIfam" id="TIGR03464">
    <property type="entry name" value="HpnC"/>
    <property type="match status" value="1"/>
</dbReference>
<reference evidence="2 3" key="2">
    <citation type="submission" date="2019-01" db="EMBL/GenBank/DDBJ databases">
        <title>Tautonia sociabilis, a novel thermotolerant planctomycete of Isosphaeraceae family, isolated from a 4000 m deep subterranean habitat.</title>
        <authorList>
            <person name="Kovaleva O.L."/>
            <person name="Elcheninov A.G."/>
            <person name="Van Heerden E."/>
            <person name="Toshchakov S.V."/>
            <person name="Novikov A."/>
            <person name="Bonch-Osmolovskaya E.A."/>
            <person name="Kublanov I.V."/>
        </authorList>
    </citation>
    <scope>NUCLEOTIDE SEQUENCE [LARGE SCALE GENOMIC DNA]</scope>
    <source>
        <strain evidence="2 3">GM2012</strain>
    </source>
</reference>